<dbReference type="PANTHER" id="PTHR43124:SF3">
    <property type="entry name" value="CHLORAMPHENICOL EFFLUX PUMP RV0191"/>
    <property type="match status" value="1"/>
</dbReference>
<dbReference type="PROSITE" id="PS50850">
    <property type="entry name" value="MFS"/>
    <property type="match status" value="1"/>
</dbReference>
<evidence type="ECO:0000256" key="2">
    <source>
        <dbReference type="ARBA" id="ARBA00022475"/>
    </source>
</evidence>
<dbReference type="Pfam" id="PF07690">
    <property type="entry name" value="MFS_1"/>
    <property type="match status" value="1"/>
</dbReference>
<dbReference type="InterPro" id="IPR050189">
    <property type="entry name" value="MFS_Efflux_Transporters"/>
</dbReference>
<dbReference type="EMBL" id="QKWJ01000172">
    <property type="protein sequence ID" value="RDJ97801.1"/>
    <property type="molecule type" value="Genomic_DNA"/>
</dbReference>
<keyword evidence="10" id="KW-1185">Reference proteome</keyword>
<name>A0A370MWP7_9BURK</name>
<dbReference type="PANTHER" id="PTHR43124">
    <property type="entry name" value="PURINE EFFLUX PUMP PBUE"/>
    <property type="match status" value="1"/>
</dbReference>
<dbReference type="InterPro" id="IPR020846">
    <property type="entry name" value="MFS_dom"/>
</dbReference>
<evidence type="ECO:0000256" key="4">
    <source>
        <dbReference type="ARBA" id="ARBA00022989"/>
    </source>
</evidence>
<evidence type="ECO:0000259" key="8">
    <source>
        <dbReference type="PROSITE" id="PS50850"/>
    </source>
</evidence>
<feature type="transmembrane region" description="Helical" evidence="6">
    <location>
        <begin position="94"/>
        <end position="115"/>
    </location>
</feature>
<dbReference type="Gene3D" id="1.20.1250.20">
    <property type="entry name" value="MFS general substrate transporter like domains"/>
    <property type="match status" value="1"/>
</dbReference>
<feature type="transmembrane region" description="Helical" evidence="6">
    <location>
        <begin position="234"/>
        <end position="256"/>
    </location>
</feature>
<reference evidence="10" key="1">
    <citation type="submission" date="2018-06" db="EMBL/GenBank/DDBJ databases">
        <authorList>
            <person name="Feng T."/>
            <person name="Jeon C.O."/>
        </authorList>
    </citation>
    <scope>NUCLEOTIDE SEQUENCE [LARGE SCALE GENOMIC DNA]</scope>
    <source>
        <strain evidence="10">S23</strain>
    </source>
</reference>
<keyword evidence="4 6" id="KW-1133">Transmembrane helix</keyword>
<feature type="domain" description="Major facilitator superfamily (MFS) profile" evidence="8">
    <location>
        <begin position="1"/>
        <end position="378"/>
    </location>
</feature>
<feature type="signal peptide" evidence="7">
    <location>
        <begin position="1"/>
        <end position="20"/>
    </location>
</feature>
<feature type="transmembrane region" description="Helical" evidence="6">
    <location>
        <begin position="292"/>
        <end position="308"/>
    </location>
</feature>
<proteinExistence type="predicted"/>
<feature type="transmembrane region" description="Helical" evidence="6">
    <location>
        <begin position="205"/>
        <end position="228"/>
    </location>
</feature>
<keyword evidence="7" id="KW-0732">Signal</keyword>
<feature type="chain" id="PRO_5016744498" evidence="7">
    <location>
        <begin position="21"/>
        <end position="388"/>
    </location>
</feature>
<evidence type="ECO:0000256" key="7">
    <source>
        <dbReference type="SAM" id="SignalP"/>
    </source>
</evidence>
<feature type="transmembrane region" description="Helical" evidence="6">
    <location>
        <begin position="355"/>
        <end position="377"/>
    </location>
</feature>
<dbReference type="InterPro" id="IPR036259">
    <property type="entry name" value="MFS_trans_sf"/>
</dbReference>
<dbReference type="GO" id="GO:0022857">
    <property type="term" value="F:transmembrane transporter activity"/>
    <property type="evidence" value="ECO:0007669"/>
    <property type="project" value="InterPro"/>
</dbReference>
<comment type="subcellular location">
    <subcellularLocation>
        <location evidence="1">Cell membrane</location>
        <topology evidence="1">Multi-pass membrane protein</topology>
    </subcellularLocation>
</comment>
<evidence type="ECO:0000256" key="6">
    <source>
        <dbReference type="SAM" id="Phobius"/>
    </source>
</evidence>
<accession>A0A370MWP7</accession>
<dbReference type="AlphaFoldDB" id="A0A370MWP7"/>
<feature type="transmembrane region" description="Helical" evidence="6">
    <location>
        <begin position="127"/>
        <end position="146"/>
    </location>
</feature>
<protein>
    <submittedName>
        <fullName evidence="9">MFS transporter</fullName>
    </submittedName>
</protein>
<evidence type="ECO:0000313" key="9">
    <source>
        <dbReference type="EMBL" id="RDJ97801.1"/>
    </source>
</evidence>
<feature type="transmembrane region" description="Helical" evidence="6">
    <location>
        <begin position="69"/>
        <end position="88"/>
    </location>
</feature>
<dbReference type="GO" id="GO:0005886">
    <property type="term" value="C:plasma membrane"/>
    <property type="evidence" value="ECO:0007669"/>
    <property type="project" value="UniProtKB-SubCell"/>
</dbReference>
<feature type="transmembrane region" description="Helical" evidence="6">
    <location>
        <begin position="329"/>
        <end position="349"/>
    </location>
</feature>
<gene>
    <name evidence="9" type="ORF">DN412_41945</name>
</gene>
<organism evidence="9 10">
    <name type="scientific">Cupriavidus lacunae</name>
    <dbReference type="NCBI Taxonomy" id="2666307"/>
    <lineage>
        <taxon>Bacteria</taxon>
        <taxon>Pseudomonadati</taxon>
        <taxon>Pseudomonadota</taxon>
        <taxon>Betaproteobacteria</taxon>
        <taxon>Burkholderiales</taxon>
        <taxon>Burkholderiaceae</taxon>
        <taxon>Cupriavidus</taxon>
    </lineage>
</organism>
<evidence type="ECO:0000313" key="10">
    <source>
        <dbReference type="Proteomes" id="UP000255165"/>
    </source>
</evidence>
<sequence length="388" mass="40401">MSVRGTLALAVALSMASMRACDVLLPALSVDFGVQIGEAGWSISAFVLAYGILQLVYGPLGDRFGKLRVIAVALAASSVANILASLAPTMTALAIARGLSGAAAAGIVPMSMARIGDTVPIERRQQALARLLLATIGGLIGGQWMSGLIADVLHWRVVFIVLAAGFGLVALRVGTKALGQEPDLPLRRSIGGQVREVLRQRWARHILLVTVLEGLFTLSGFALVPAYLHMEFGLSLGASGTVMAMYGIGGLVYVALSGMLTRHLSRGGIAGLGGLFLSSGFAIVAAGSRWEWSALGCFLGGLGFYTLHNTLQTEATQMSPEARGTAVGLFAATLFFGQAIGMSLAAVVADSLGQTIWFYSAALALPILAFSFGRAVARRGARLPTLDR</sequence>
<evidence type="ECO:0000256" key="5">
    <source>
        <dbReference type="ARBA" id="ARBA00023136"/>
    </source>
</evidence>
<dbReference type="InterPro" id="IPR011701">
    <property type="entry name" value="MFS"/>
</dbReference>
<dbReference type="CDD" id="cd17324">
    <property type="entry name" value="MFS_NepI_like"/>
    <property type="match status" value="1"/>
</dbReference>
<evidence type="ECO:0000256" key="1">
    <source>
        <dbReference type="ARBA" id="ARBA00004651"/>
    </source>
</evidence>
<keyword evidence="5 6" id="KW-0472">Membrane</keyword>
<evidence type="ECO:0000256" key="3">
    <source>
        <dbReference type="ARBA" id="ARBA00022692"/>
    </source>
</evidence>
<feature type="transmembrane region" description="Helical" evidence="6">
    <location>
        <begin position="39"/>
        <end position="57"/>
    </location>
</feature>
<dbReference type="SUPFAM" id="SSF103473">
    <property type="entry name" value="MFS general substrate transporter"/>
    <property type="match status" value="1"/>
</dbReference>
<keyword evidence="2" id="KW-1003">Cell membrane</keyword>
<feature type="transmembrane region" description="Helical" evidence="6">
    <location>
        <begin position="268"/>
        <end position="286"/>
    </location>
</feature>
<dbReference type="Proteomes" id="UP000255165">
    <property type="component" value="Unassembled WGS sequence"/>
</dbReference>
<comment type="caution">
    <text evidence="9">The sequence shown here is derived from an EMBL/GenBank/DDBJ whole genome shotgun (WGS) entry which is preliminary data.</text>
</comment>
<keyword evidence="3 6" id="KW-0812">Transmembrane</keyword>
<feature type="transmembrane region" description="Helical" evidence="6">
    <location>
        <begin position="152"/>
        <end position="171"/>
    </location>
</feature>